<feature type="domain" description="GIL1/IRKI C-terminal" evidence="2">
    <location>
        <begin position="412"/>
        <end position="464"/>
    </location>
</feature>
<reference evidence="3" key="2">
    <citation type="submission" date="2019-01" db="UniProtKB">
        <authorList>
            <consortium name="EnsemblPlants"/>
        </authorList>
    </citation>
    <scope>IDENTIFICATION</scope>
    <source>
        <strain evidence="3">cv. Heinz 1706</strain>
    </source>
</reference>
<dbReference type="InterPro" id="IPR040225">
    <property type="entry name" value="GIL1-like"/>
</dbReference>
<dbReference type="Pfam" id="PF04859">
    <property type="entry name" value="DUF641"/>
    <property type="match status" value="1"/>
</dbReference>
<accession>A0A3Q7GLW3</accession>
<proteinExistence type="predicted"/>
<name>A0A3Q7GLW3_SOLLC</name>
<dbReference type="GeneID" id="101266639"/>
<dbReference type="EnsemblPlants" id="Solyc05g050930.2.1">
    <property type="protein sequence ID" value="Solyc05g050930.2.1.1"/>
    <property type="gene ID" value="Solyc05g050930.2"/>
</dbReference>
<dbReference type="InterPro" id="IPR006943">
    <property type="entry name" value="DUF641_pln"/>
</dbReference>
<reference evidence="3" key="1">
    <citation type="journal article" date="2012" name="Nature">
        <title>The tomato genome sequence provides insights into fleshy fruit evolution.</title>
        <authorList>
            <consortium name="Tomato Genome Consortium"/>
        </authorList>
    </citation>
    <scope>NUCLEOTIDE SEQUENCE [LARGE SCALE GENOMIC DNA]</scope>
    <source>
        <strain evidence="3">cv. Heinz 1706</strain>
    </source>
</reference>
<dbReference type="Gramene" id="Solyc05g050930.2.1">
    <property type="protein sequence ID" value="Solyc05g050930.2.1.1"/>
    <property type="gene ID" value="Solyc05g050930.2"/>
</dbReference>
<evidence type="ECO:0000259" key="1">
    <source>
        <dbReference type="Pfam" id="PF04859"/>
    </source>
</evidence>
<dbReference type="FunCoup" id="A0A3Q7GLW3">
    <property type="interactions" value="1774"/>
</dbReference>
<dbReference type="SMR" id="A0A3Q7GLW3"/>
<organism evidence="3">
    <name type="scientific">Solanum lycopersicum</name>
    <name type="common">Tomato</name>
    <name type="synonym">Lycopersicon esculentum</name>
    <dbReference type="NCBI Taxonomy" id="4081"/>
    <lineage>
        <taxon>Eukaryota</taxon>
        <taxon>Viridiplantae</taxon>
        <taxon>Streptophyta</taxon>
        <taxon>Embryophyta</taxon>
        <taxon>Tracheophyta</taxon>
        <taxon>Spermatophyta</taxon>
        <taxon>Magnoliopsida</taxon>
        <taxon>eudicotyledons</taxon>
        <taxon>Gunneridae</taxon>
        <taxon>Pentapetalae</taxon>
        <taxon>asterids</taxon>
        <taxon>lamiids</taxon>
        <taxon>Solanales</taxon>
        <taxon>Solanaceae</taxon>
        <taxon>Solanoideae</taxon>
        <taxon>Solaneae</taxon>
        <taxon>Solanum</taxon>
        <taxon>Solanum subgen. Lycopersicon</taxon>
    </lineage>
</organism>
<dbReference type="STRING" id="4081.A0A3Q7GLW3"/>
<dbReference type="KEGG" id="sly:101266639"/>
<dbReference type="InParanoid" id="A0A3Q7GLW3"/>
<dbReference type="InterPro" id="IPR056813">
    <property type="entry name" value="GIL1_IRKI_C"/>
</dbReference>
<dbReference type="OrthoDB" id="1915848at2759"/>
<feature type="domain" description="DUF641" evidence="1">
    <location>
        <begin position="82"/>
        <end position="211"/>
    </location>
</feature>
<keyword evidence="4" id="KW-1185">Reference proteome</keyword>
<evidence type="ECO:0000313" key="4">
    <source>
        <dbReference type="Proteomes" id="UP000004994"/>
    </source>
</evidence>
<dbReference type="PANTHER" id="PTHR31161">
    <property type="entry name" value="PROTEIN GRAVITROPIC IN THE LIGHT 1"/>
    <property type="match status" value="1"/>
</dbReference>
<dbReference type="OMA" id="VWMLHKL"/>
<dbReference type="AlphaFoldDB" id="A0A3Q7GLW3"/>
<evidence type="ECO:0000259" key="2">
    <source>
        <dbReference type="Pfam" id="PF24994"/>
    </source>
</evidence>
<dbReference type="Proteomes" id="UP000004994">
    <property type="component" value="Chromosome 5"/>
</dbReference>
<evidence type="ECO:0000313" key="3">
    <source>
        <dbReference type="EnsemblPlants" id="Solyc05g050930.2.1.1"/>
    </source>
</evidence>
<dbReference type="PaxDb" id="4081-Solyc05g050930.1.1"/>
<dbReference type="GO" id="GO:0009959">
    <property type="term" value="P:negative gravitropism"/>
    <property type="evidence" value="ECO:0007669"/>
    <property type="project" value="InterPro"/>
</dbReference>
<protein>
    <submittedName>
        <fullName evidence="3">Uncharacterized protein</fullName>
    </submittedName>
</protein>
<sequence>MLEMEGTAKPPQISEMFHKFAHVVRTKTFELFADEENNSFIADDENTDTDVFTLLDSAEEFIPDQKVVVIKPDFCKFPHLANTHFSKSLISSLFATISSFEASYLQLQTAHVPFDEKAIESADKALVTLLQKLTEMKSLYKDFRRNPSCNIDLLMGSELEFQVQEHQSKLRVLETMVNQLLSYMESKDEEVSILRKKLDKIQDSNLSLSKKLGVENEKSNNSTTEVLCTVRVFESMLRDSIKSANKFSKLLMELMKRAGWDLEKAANSVYSDVNYAGKEHHKYAFLSYICLGMFKGFDLEDFGLCDEEILSDGSVSDENDHLKQLLEHVSCNPMETLSKNPSCAFSRYCDKKYEQIIHHTIESSIFRDLDGKEVIVDSWKSLNVFYELFVRMASTIWLLHKLAYSFNPVVEIFQVERGVDFSMVYTEDVTRKIQFPLSKTRPKVGFTVVPGFKIGSTIIQTQVYLTGLKGME</sequence>
<dbReference type="Pfam" id="PF24994">
    <property type="entry name" value="GIL1_IRKI_C"/>
    <property type="match status" value="1"/>
</dbReference>
<dbReference type="GO" id="GO:0009639">
    <property type="term" value="P:response to red or far red light"/>
    <property type="evidence" value="ECO:0007669"/>
    <property type="project" value="InterPro"/>
</dbReference>